<sequence length="193" mass="20383">MSCRSKLLSRQRGSTVAGVLVGLLIGVLIAAGVALYINFGPKPFVNKVDQAPRATQSETQAQSAPIALPGKPGDTPVNQAAPADKPKYDFYKILPGGEQASAPVSVKPAEPPAASDRIFLQAGAFQNPLDADNLRARLALMSIESNVQRVDLSEKGVFYRVRVGPFATADGADAMRARLLTEGIESSVVRPKS</sequence>
<keyword evidence="5" id="KW-1185">Reference proteome</keyword>
<dbReference type="Proteomes" id="UP001548590">
    <property type="component" value="Unassembled WGS sequence"/>
</dbReference>
<feature type="transmembrane region" description="Helical" evidence="2">
    <location>
        <begin position="16"/>
        <end position="37"/>
    </location>
</feature>
<dbReference type="InterPro" id="IPR007730">
    <property type="entry name" value="SPOR-like_dom"/>
</dbReference>
<keyword evidence="2" id="KW-0812">Transmembrane</keyword>
<dbReference type="SUPFAM" id="SSF110997">
    <property type="entry name" value="Sporulation related repeat"/>
    <property type="match status" value="1"/>
</dbReference>
<evidence type="ECO:0000256" key="1">
    <source>
        <dbReference type="SAM" id="MobiDB-lite"/>
    </source>
</evidence>
<dbReference type="PANTHER" id="PTHR38687:SF2">
    <property type="entry name" value="CELL DIVISION PROTEIN FTSN"/>
    <property type="match status" value="1"/>
</dbReference>
<comment type="caution">
    <text evidence="4">The sequence shown here is derived from an EMBL/GenBank/DDBJ whole genome shotgun (WGS) entry which is preliminary data.</text>
</comment>
<dbReference type="InterPro" id="IPR052521">
    <property type="entry name" value="Cell_div_SPOR-domain"/>
</dbReference>
<protein>
    <submittedName>
        <fullName evidence="4">SPOR domain-containing protein</fullName>
    </submittedName>
</protein>
<feature type="region of interest" description="Disordered" evidence="1">
    <location>
        <begin position="51"/>
        <end position="81"/>
    </location>
</feature>
<evidence type="ECO:0000313" key="4">
    <source>
        <dbReference type="EMBL" id="MET1489626.1"/>
    </source>
</evidence>
<dbReference type="Gene3D" id="3.30.70.1070">
    <property type="entry name" value="Sporulation related repeat"/>
    <property type="match status" value="1"/>
</dbReference>
<dbReference type="Pfam" id="PF05036">
    <property type="entry name" value="SPOR"/>
    <property type="match status" value="1"/>
</dbReference>
<name>A0ABV2CNZ1_9RHOO</name>
<feature type="domain" description="SPOR" evidence="3">
    <location>
        <begin position="112"/>
        <end position="192"/>
    </location>
</feature>
<reference evidence="4 5" key="1">
    <citation type="submission" date="2024-07" db="EMBL/GenBank/DDBJ databases">
        <title>Uliginosibacterium paludis KCTC:42655.</title>
        <authorList>
            <person name="Kim M.K."/>
        </authorList>
    </citation>
    <scope>NUCLEOTIDE SEQUENCE [LARGE SCALE GENOMIC DNA]</scope>
    <source>
        <strain evidence="4 5">KCTC 42655</strain>
    </source>
</reference>
<dbReference type="PROSITE" id="PS51724">
    <property type="entry name" value="SPOR"/>
    <property type="match status" value="1"/>
</dbReference>
<dbReference type="PANTHER" id="PTHR38687">
    <property type="entry name" value="CELL DIVISION PROTEIN DEDD-RELATED"/>
    <property type="match status" value="1"/>
</dbReference>
<organism evidence="4 5">
    <name type="scientific">Uliginosibacterium paludis</name>
    <dbReference type="NCBI Taxonomy" id="1615952"/>
    <lineage>
        <taxon>Bacteria</taxon>
        <taxon>Pseudomonadati</taxon>
        <taxon>Pseudomonadota</taxon>
        <taxon>Betaproteobacteria</taxon>
        <taxon>Rhodocyclales</taxon>
        <taxon>Zoogloeaceae</taxon>
        <taxon>Uliginosibacterium</taxon>
    </lineage>
</organism>
<proteinExistence type="predicted"/>
<evidence type="ECO:0000313" key="5">
    <source>
        <dbReference type="Proteomes" id="UP001548590"/>
    </source>
</evidence>
<dbReference type="RefSeq" id="WP_345925133.1">
    <property type="nucleotide sequence ID" value="NZ_JBDIVF010000002.1"/>
</dbReference>
<keyword evidence="2" id="KW-0472">Membrane</keyword>
<keyword evidence="2" id="KW-1133">Transmembrane helix</keyword>
<dbReference type="EMBL" id="JBEWLZ010000003">
    <property type="protein sequence ID" value="MET1489626.1"/>
    <property type="molecule type" value="Genomic_DNA"/>
</dbReference>
<gene>
    <name evidence="4" type="ORF">ABVT11_07285</name>
</gene>
<evidence type="ECO:0000256" key="2">
    <source>
        <dbReference type="SAM" id="Phobius"/>
    </source>
</evidence>
<feature type="compositionally biased region" description="Polar residues" evidence="1">
    <location>
        <begin position="53"/>
        <end position="63"/>
    </location>
</feature>
<dbReference type="InterPro" id="IPR036680">
    <property type="entry name" value="SPOR-like_sf"/>
</dbReference>
<evidence type="ECO:0000259" key="3">
    <source>
        <dbReference type="PROSITE" id="PS51724"/>
    </source>
</evidence>
<accession>A0ABV2CNZ1</accession>